<evidence type="ECO:0000256" key="4">
    <source>
        <dbReference type="ARBA" id="ARBA00022475"/>
    </source>
</evidence>
<keyword evidence="7 10" id="KW-0812">Transmembrane</keyword>
<sequence length="191" mass="21308">MRRPQQGFTLLELLIAMSLFSLIAVACWTLFDGVVRAERANTRVHTQLGELQRAMRIIEQDAVHAVAVALPGGERQAVRVDGSSISWVRGNRRNVRDLARGTQSIVRYRLDGDVLWRDEAPLERANEIVSLPVLQAVSKVSWQVYVDGWQPAMAAVARREAVALPRGLQVQLSLPRYPDVRRVLLLPGSAP</sequence>
<keyword evidence="12" id="KW-1185">Reference proteome</keyword>
<dbReference type="InterPro" id="IPR010055">
    <property type="entry name" value="T2SS_protein-GspJ"/>
</dbReference>
<keyword evidence="5" id="KW-0488">Methylation</keyword>
<evidence type="ECO:0000256" key="3">
    <source>
        <dbReference type="ARBA" id="ARBA00021539"/>
    </source>
</evidence>
<accession>A0ABT5NQ58</accession>
<keyword evidence="4" id="KW-1003">Cell membrane</keyword>
<keyword evidence="6" id="KW-0997">Cell inner membrane</keyword>
<dbReference type="InterPro" id="IPR051621">
    <property type="entry name" value="T2SS_protein_J"/>
</dbReference>
<dbReference type="Pfam" id="PF07963">
    <property type="entry name" value="N_methyl"/>
    <property type="match status" value="1"/>
</dbReference>
<evidence type="ECO:0000256" key="8">
    <source>
        <dbReference type="ARBA" id="ARBA00022989"/>
    </source>
</evidence>
<name>A0ABT5NQ58_9PSED</name>
<keyword evidence="8 10" id="KW-1133">Transmembrane helix</keyword>
<proteinExistence type="inferred from homology"/>
<keyword evidence="9 10" id="KW-0472">Membrane</keyword>
<dbReference type="Proteomes" id="UP001148203">
    <property type="component" value="Unassembled WGS sequence"/>
</dbReference>
<comment type="subcellular location">
    <subcellularLocation>
        <location evidence="1">Cell inner membrane</location>
        <topology evidence="1">Single-pass membrane protein</topology>
    </subcellularLocation>
</comment>
<dbReference type="PANTHER" id="PTHR39583:SF2">
    <property type="entry name" value="TYPE II SECRETION SYSTEM PROTEIN J"/>
    <property type="match status" value="1"/>
</dbReference>
<comment type="similarity">
    <text evidence="2">Belongs to the GSP J family.</text>
</comment>
<dbReference type="SUPFAM" id="SSF54523">
    <property type="entry name" value="Pili subunits"/>
    <property type="match status" value="1"/>
</dbReference>
<gene>
    <name evidence="11" type="primary">gspJ</name>
    <name evidence="11" type="ORF">M5G11_07125</name>
</gene>
<dbReference type="PROSITE" id="PS00409">
    <property type="entry name" value="PROKAR_NTER_METHYL"/>
    <property type="match status" value="1"/>
</dbReference>
<reference evidence="11 12" key="1">
    <citation type="submission" date="2022-05" db="EMBL/GenBank/DDBJ databases">
        <title>Novel Pseudomonas spp. Isolated from a Rainbow Trout Aquaculture Facility.</title>
        <authorList>
            <person name="Testerman T."/>
            <person name="Graf J."/>
        </authorList>
    </citation>
    <scope>NUCLEOTIDE SEQUENCE [LARGE SCALE GENOMIC DNA]</scope>
    <source>
        <strain evidence="11 12">ID681</strain>
    </source>
</reference>
<dbReference type="NCBIfam" id="TIGR01711">
    <property type="entry name" value="gspJ"/>
    <property type="match status" value="1"/>
</dbReference>
<evidence type="ECO:0000256" key="2">
    <source>
        <dbReference type="ARBA" id="ARBA00011084"/>
    </source>
</evidence>
<protein>
    <recommendedName>
        <fullName evidence="3">Type II secretion system protein J</fullName>
    </recommendedName>
</protein>
<feature type="transmembrane region" description="Helical" evidence="10">
    <location>
        <begin position="7"/>
        <end position="31"/>
    </location>
</feature>
<dbReference type="InterPro" id="IPR012902">
    <property type="entry name" value="N_methyl_site"/>
</dbReference>
<dbReference type="NCBIfam" id="TIGR02532">
    <property type="entry name" value="IV_pilin_GFxxxE"/>
    <property type="match status" value="1"/>
</dbReference>
<dbReference type="Pfam" id="PF11612">
    <property type="entry name" value="T2SSJ"/>
    <property type="match status" value="1"/>
</dbReference>
<evidence type="ECO:0000256" key="10">
    <source>
        <dbReference type="SAM" id="Phobius"/>
    </source>
</evidence>
<evidence type="ECO:0000256" key="5">
    <source>
        <dbReference type="ARBA" id="ARBA00022481"/>
    </source>
</evidence>
<organism evidence="11 12">
    <name type="scientific">Pseudomonas fontis</name>
    <dbReference type="NCBI Taxonomy" id="2942633"/>
    <lineage>
        <taxon>Bacteria</taxon>
        <taxon>Pseudomonadati</taxon>
        <taxon>Pseudomonadota</taxon>
        <taxon>Gammaproteobacteria</taxon>
        <taxon>Pseudomonadales</taxon>
        <taxon>Pseudomonadaceae</taxon>
        <taxon>Pseudomonas</taxon>
    </lineage>
</organism>
<dbReference type="InterPro" id="IPR045584">
    <property type="entry name" value="Pilin-like"/>
</dbReference>
<dbReference type="PROSITE" id="PS51257">
    <property type="entry name" value="PROKAR_LIPOPROTEIN"/>
    <property type="match status" value="1"/>
</dbReference>
<dbReference type="Gene3D" id="3.10.610.10">
    <property type="entry name" value="GSPII I/J protein-like"/>
    <property type="match status" value="1"/>
</dbReference>
<dbReference type="RefSeq" id="WP_273909205.1">
    <property type="nucleotide sequence ID" value="NZ_JAMDGX010000006.1"/>
</dbReference>
<evidence type="ECO:0000256" key="6">
    <source>
        <dbReference type="ARBA" id="ARBA00022519"/>
    </source>
</evidence>
<dbReference type="EMBL" id="JAMDGY010000018">
    <property type="protein sequence ID" value="MDD0990311.1"/>
    <property type="molecule type" value="Genomic_DNA"/>
</dbReference>
<evidence type="ECO:0000256" key="1">
    <source>
        <dbReference type="ARBA" id="ARBA00004377"/>
    </source>
</evidence>
<evidence type="ECO:0000256" key="9">
    <source>
        <dbReference type="ARBA" id="ARBA00023136"/>
    </source>
</evidence>
<comment type="caution">
    <text evidence="11">The sequence shown here is derived from an EMBL/GenBank/DDBJ whole genome shotgun (WGS) entry which is preliminary data.</text>
</comment>
<evidence type="ECO:0000313" key="12">
    <source>
        <dbReference type="Proteomes" id="UP001148203"/>
    </source>
</evidence>
<evidence type="ECO:0000313" key="11">
    <source>
        <dbReference type="EMBL" id="MDD0990311.1"/>
    </source>
</evidence>
<dbReference type="PANTHER" id="PTHR39583">
    <property type="entry name" value="TYPE II SECRETION SYSTEM PROTEIN J-RELATED"/>
    <property type="match status" value="1"/>
</dbReference>
<evidence type="ECO:0000256" key="7">
    <source>
        <dbReference type="ARBA" id="ARBA00022692"/>
    </source>
</evidence>